<evidence type="ECO:0000313" key="2">
    <source>
        <dbReference type="EMBL" id="MFC5547271.1"/>
    </source>
</evidence>
<reference evidence="3" key="1">
    <citation type="journal article" date="2019" name="Int. J. Syst. Evol. Microbiol.">
        <title>The Global Catalogue of Microorganisms (GCM) 10K type strain sequencing project: providing services to taxonomists for standard genome sequencing and annotation.</title>
        <authorList>
            <consortium name="The Broad Institute Genomics Platform"/>
            <consortium name="The Broad Institute Genome Sequencing Center for Infectious Disease"/>
            <person name="Wu L."/>
            <person name="Ma J."/>
        </authorList>
    </citation>
    <scope>NUCLEOTIDE SEQUENCE [LARGE SCALE GENOMIC DNA]</scope>
    <source>
        <strain evidence="3">CGMCC 4.5798</strain>
    </source>
</reference>
<keyword evidence="3" id="KW-1185">Reference proteome</keyword>
<dbReference type="Proteomes" id="UP001596086">
    <property type="component" value="Unassembled WGS sequence"/>
</dbReference>
<comment type="caution">
    <text evidence="2">The sequence shown here is derived from an EMBL/GenBank/DDBJ whole genome shotgun (WGS) entry which is preliminary data.</text>
</comment>
<evidence type="ECO:0000313" key="3">
    <source>
        <dbReference type="Proteomes" id="UP001596086"/>
    </source>
</evidence>
<gene>
    <name evidence="2" type="ORF">ACFPO9_01935</name>
</gene>
<dbReference type="SUPFAM" id="SSF55961">
    <property type="entry name" value="Bet v1-like"/>
    <property type="match status" value="1"/>
</dbReference>
<proteinExistence type="predicted"/>
<accession>A0ABW0RRR3</accession>
<name>A0ABW0RRR3_9BURK</name>
<dbReference type="Gene3D" id="3.30.530.20">
    <property type="match status" value="1"/>
</dbReference>
<protein>
    <recommendedName>
        <fullName evidence="4">SRPBCC family protein</fullName>
    </recommendedName>
</protein>
<organism evidence="2 3">
    <name type="scientific">Massilia aerilata</name>
    <dbReference type="NCBI Taxonomy" id="453817"/>
    <lineage>
        <taxon>Bacteria</taxon>
        <taxon>Pseudomonadati</taxon>
        <taxon>Pseudomonadota</taxon>
        <taxon>Betaproteobacteria</taxon>
        <taxon>Burkholderiales</taxon>
        <taxon>Oxalobacteraceae</taxon>
        <taxon>Telluria group</taxon>
        <taxon>Massilia</taxon>
    </lineage>
</organism>
<feature type="compositionally biased region" description="Basic and acidic residues" evidence="1">
    <location>
        <begin position="163"/>
        <end position="176"/>
    </location>
</feature>
<evidence type="ECO:0000256" key="1">
    <source>
        <dbReference type="SAM" id="MobiDB-lite"/>
    </source>
</evidence>
<sequence length="176" mass="19896">MNPVRIRFESRIPRSPAELWAWSTSARGVHTEMAPVLKLEFPKGMQHIPQSQDSLGSPLGNCRFLLFGVVPVDLSRLTFVEMEPGRRFVEQSPLLSMKSWRHERVIEAVDDGALVVDSLEFTPRIAGPVVGWFVGRFFAHRHAVLRREFGERRSVPRAAAGHEGADRVDMQPRESA</sequence>
<dbReference type="EMBL" id="JBHSMZ010000001">
    <property type="protein sequence ID" value="MFC5547271.1"/>
    <property type="molecule type" value="Genomic_DNA"/>
</dbReference>
<dbReference type="RefSeq" id="WP_379766233.1">
    <property type="nucleotide sequence ID" value="NZ_JBHSMZ010000001.1"/>
</dbReference>
<dbReference type="InterPro" id="IPR023393">
    <property type="entry name" value="START-like_dom_sf"/>
</dbReference>
<evidence type="ECO:0008006" key="4">
    <source>
        <dbReference type="Google" id="ProtNLM"/>
    </source>
</evidence>
<feature type="region of interest" description="Disordered" evidence="1">
    <location>
        <begin position="156"/>
        <end position="176"/>
    </location>
</feature>